<dbReference type="EMBL" id="BGPR01000078">
    <property type="protein sequence ID" value="GBL91327.1"/>
    <property type="molecule type" value="Genomic_DNA"/>
</dbReference>
<name>A0A4Y2BHX4_ARAVE</name>
<keyword evidence="2" id="KW-1185">Reference proteome</keyword>
<accession>A0A4Y2BHX4</accession>
<sequence>MPFVLRPFPPPPILIEKSRRVIHLRLQSESSIPGIPPHTHTQRISDFLPSKRGPNLVCAFDVPPTLVRGSKLESAHEVLESDFIGIPASPSRYANFHQFLKLRIAFSFPCSKNSSLD</sequence>
<gene>
    <name evidence="1" type="ORF">AVEN_203480_1</name>
</gene>
<proteinExistence type="predicted"/>
<reference evidence="1 2" key="1">
    <citation type="journal article" date="2019" name="Sci. Rep.">
        <title>Orb-weaving spider Araneus ventricosus genome elucidates the spidroin gene catalogue.</title>
        <authorList>
            <person name="Kono N."/>
            <person name="Nakamura H."/>
            <person name="Ohtoshi R."/>
            <person name="Moran D.A.P."/>
            <person name="Shinohara A."/>
            <person name="Yoshida Y."/>
            <person name="Fujiwara M."/>
            <person name="Mori M."/>
            <person name="Tomita M."/>
            <person name="Arakawa K."/>
        </authorList>
    </citation>
    <scope>NUCLEOTIDE SEQUENCE [LARGE SCALE GENOMIC DNA]</scope>
</reference>
<comment type="caution">
    <text evidence="1">The sequence shown here is derived from an EMBL/GenBank/DDBJ whole genome shotgun (WGS) entry which is preliminary data.</text>
</comment>
<organism evidence="1 2">
    <name type="scientific">Araneus ventricosus</name>
    <name type="common">Orbweaver spider</name>
    <name type="synonym">Epeira ventricosa</name>
    <dbReference type="NCBI Taxonomy" id="182803"/>
    <lineage>
        <taxon>Eukaryota</taxon>
        <taxon>Metazoa</taxon>
        <taxon>Ecdysozoa</taxon>
        <taxon>Arthropoda</taxon>
        <taxon>Chelicerata</taxon>
        <taxon>Arachnida</taxon>
        <taxon>Araneae</taxon>
        <taxon>Araneomorphae</taxon>
        <taxon>Entelegynae</taxon>
        <taxon>Araneoidea</taxon>
        <taxon>Araneidae</taxon>
        <taxon>Araneus</taxon>
    </lineage>
</organism>
<dbReference type="AlphaFoldDB" id="A0A4Y2BHX4"/>
<protein>
    <submittedName>
        <fullName evidence="1">Uncharacterized protein</fullName>
    </submittedName>
</protein>
<evidence type="ECO:0000313" key="1">
    <source>
        <dbReference type="EMBL" id="GBL91327.1"/>
    </source>
</evidence>
<evidence type="ECO:0000313" key="2">
    <source>
        <dbReference type="Proteomes" id="UP000499080"/>
    </source>
</evidence>
<dbReference type="Proteomes" id="UP000499080">
    <property type="component" value="Unassembled WGS sequence"/>
</dbReference>